<evidence type="ECO:0000313" key="2">
    <source>
        <dbReference type="Proteomes" id="UP000014216"/>
    </source>
</evidence>
<gene>
    <name evidence="1" type="ORF">Dpo_19c00170</name>
</gene>
<evidence type="ECO:0000313" key="1">
    <source>
        <dbReference type="EMBL" id="EMS77242.1"/>
    </source>
</evidence>
<proteinExistence type="predicted"/>
<protein>
    <recommendedName>
        <fullName evidence="3">Dihydroorotate dehydrogenase domain-containing protein</fullName>
    </recommendedName>
</protein>
<sequence>MDLSVQYMGLDLQNPLIVGSSGLTSSVKKIQEIEKNGAGAVILKSIFEEEIAFEYTDVLTIPLSGFPMPGVSKKPAQMPLNSTCFFCLPVLKEPHRKLRGSISRSSKKCLKQWISRFP</sequence>
<dbReference type="Proteomes" id="UP000014216">
    <property type="component" value="Unassembled WGS sequence"/>
</dbReference>
<accession>S0FZ74</accession>
<name>S0FZ74_9BACT</name>
<comment type="caution">
    <text evidence="1">The sequence shown here is derived from an EMBL/GenBank/DDBJ whole genome shotgun (WGS) entry which is preliminary data.</text>
</comment>
<dbReference type="SUPFAM" id="SSF51395">
    <property type="entry name" value="FMN-linked oxidoreductases"/>
    <property type="match status" value="1"/>
</dbReference>
<evidence type="ECO:0008006" key="3">
    <source>
        <dbReference type="Google" id="ProtNLM"/>
    </source>
</evidence>
<dbReference type="InterPro" id="IPR013785">
    <property type="entry name" value="Aldolase_TIM"/>
</dbReference>
<dbReference type="AlphaFoldDB" id="S0FZ74"/>
<dbReference type="EMBL" id="APJX01000019">
    <property type="protein sequence ID" value="EMS77242.1"/>
    <property type="molecule type" value="Genomic_DNA"/>
</dbReference>
<reference evidence="1 2" key="1">
    <citation type="journal article" date="2013" name="Genome Announc.">
        <title>Draft Genome Sequence of Desulfotignum phosphitoxidans DSM 13687 Strain FiPS-3.</title>
        <authorList>
            <person name="Poehlein A."/>
            <person name="Daniel R."/>
            <person name="Simeonova D.D."/>
        </authorList>
    </citation>
    <scope>NUCLEOTIDE SEQUENCE [LARGE SCALE GENOMIC DNA]</scope>
    <source>
        <strain evidence="1 2">DSM 13687</strain>
    </source>
</reference>
<keyword evidence="2" id="KW-1185">Reference proteome</keyword>
<organism evidence="1 2">
    <name type="scientific">Desulfotignum phosphitoxidans DSM 13687</name>
    <dbReference type="NCBI Taxonomy" id="1286635"/>
    <lineage>
        <taxon>Bacteria</taxon>
        <taxon>Pseudomonadati</taxon>
        <taxon>Thermodesulfobacteriota</taxon>
        <taxon>Desulfobacteria</taxon>
        <taxon>Desulfobacterales</taxon>
        <taxon>Desulfobacteraceae</taxon>
        <taxon>Desulfotignum</taxon>
    </lineage>
</organism>
<dbReference type="Gene3D" id="3.20.20.70">
    <property type="entry name" value="Aldolase class I"/>
    <property type="match status" value="1"/>
</dbReference>